<dbReference type="AlphaFoldDB" id="A0AA41SNR6"/>
<proteinExistence type="predicted"/>
<evidence type="ECO:0000256" key="2">
    <source>
        <dbReference type="SAM" id="SignalP"/>
    </source>
</evidence>
<keyword evidence="1" id="KW-0812">Transmembrane</keyword>
<keyword evidence="1" id="KW-1133">Transmembrane helix</keyword>
<feature type="transmembrane region" description="Helical" evidence="1">
    <location>
        <begin position="99"/>
        <end position="117"/>
    </location>
</feature>
<protein>
    <submittedName>
        <fullName evidence="3">Uncharacterized protein</fullName>
    </submittedName>
</protein>
<reference evidence="3" key="1">
    <citation type="submission" date="2022-03" db="EMBL/GenBank/DDBJ databases">
        <title>A functionally conserved STORR gene fusion in Papaver species that diverged 16.8 million years ago.</title>
        <authorList>
            <person name="Catania T."/>
        </authorList>
    </citation>
    <scope>NUCLEOTIDE SEQUENCE</scope>
    <source>
        <strain evidence="3">S-191538</strain>
    </source>
</reference>
<evidence type="ECO:0000256" key="1">
    <source>
        <dbReference type="SAM" id="Phobius"/>
    </source>
</evidence>
<evidence type="ECO:0000313" key="3">
    <source>
        <dbReference type="EMBL" id="MCL7038445.1"/>
    </source>
</evidence>
<feature type="signal peptide" evidence="2">
    <location>
        <begin position="1"/>
        <end position="24"/>
    </location>
</feature>
<gene>
    <name evidence="3" type="ORF">MKW94_020812</name>
</gene>
<keyword evidence="4" id="KW-1185">Reference proteome</keyword>
<evidence type="ECO:0000313" key="4">
    <source>
        <dbReference type="Proteomes" id="UP001177140"/>
    </source>
</evidence>
<feature type="chain" id="PRO_5041237618" evidence="2">
    <location>
        <begin position="25"/>
        <end position="118"/>
    </location>
</feature>
<sequence length="118" mass="12637">MAKTSSLVISFFCVMLVVLQSAYAASDADPASSPDYGVCDPRRMVEIGKFLDCDRCSPACFRSSFSASTCANSTNIGEYVCKCCAPFSPPSGTAATTTSLVFLSFTLFLSFMLNRLFA</sequence>
<organism evidence="3 4">
    <name type="scientific">Papaver nudicaule</name>
    <name type="common">Iceland poppy</name>
    <dbReference type="NCBI Taxonomy" id="74823"/>
    <lineage>
        <taxon>Eukaryota</taxon>
        <taxon>Viridiplantae</taxon>
        <taxon>Streptophyta</taxon>
        <taxon>Embryophyta</taxon>
        <taxon>Tracheophyta</taxon>
        <taxon>Spermatophyta</taxon>
        <taxon>Magnoliopsida</taxon>
        <taxon>Ranunculales</taxon>
        <taxon>Papaveraceae</taxon>
        <taxon>Papaveroideae</taxon>
        <taxon>Papaver</taxon>
    </lineage>
</organism>
<dbReference type="Proteomes" id="UP001177140">
    <property type="component" value="Unassembled WGS sequence"/>
</dbReference>
<comment type="caution">
    <text evidence="3">The sequence shown here is derived from an EMBL/GenBank/DDBJ whole genome shotgun (WGS) entry which is preliminary data.</text>
</comment>
<keyword evidence="2" id="KW-0732">Signal</keyword>
<keyword evidence="1" id="KW-0472">Membrane</keyword>
<dbReference type="EMBL" id="JAJJMA010190601">
    <property type="protein sequence ID" value="MCL7038445.1"/>
    <property type="molecule type" value="Genomic_DNA"/>
</dbReference>
<accession>A0AA41SNR6</accession>
<name>A0AA41SNR6_PAPNU</name>